<dbReference type="EMBL" id="ANBP01000055">
    <property type="protein sequence ID" value="KAB7751468.1"/>
    <property type="molecule type" value="Genomic_DNA"/>
</dbReference>
<feature type="signal peptide" evidence="2">
    <location>
        <begin position="1"/>
        <end position="37"/>
    </location>
</feature>
<feature type="compositionally biased region" description="Polar residues" evidence="1">
    <location>
        <begin position="110"/>
        <end position="122"/>
    </location>
</feature>
<evidence type="ECO:0000256" key="1">
    <source>
        <dbReference type="SAM" id="MobiDB-lite"/>
    </source>
</evidence>
<dbReference type="GeneID" id="74302202"/>
<evidence type="ECO:0000313" key="5">
    <source>
        <dbReference type="Proteomes" id="UP000325690"/>
    </source>
</evidence>
<dbReference type="InterPro" id="IPR010621">
    <property type="entry name" value="DUF1214"/>
</dbReference>
<dbReference type="Pfam" id="PF06742">
    <property type="entry name" value="DUF1214"/>
    <property type="match status" value="1"/>
</dbReference>
<dbReference type="RefSeq" id="WP_061482279.1">
    <property type="nucleotide sequence ID" value="NZ_ANBO01000002.1"/>
</dbReference>
<feature type="region of interest" description="Disordered" evidence="1">
    <location>
        <begin position="34"/>
        <end position="168"/>
    </location>
</feature>
<evidence type="ECO:0000259" key="3">
    <source>
        <dbReference type="Pfam" id="PF06742"/>
    </source>
</evidence>
<keyword evidence="5" id="KW-1185">Reference proteome</keyword>
<dbReference type="PROSITE" id="PS51318">
    <property type="entry name" value="TAT"/>
    <property type="match status" value="1"/>
</dbReference>
<comment type="caution">
    <text evidence="4">The sequence shown here is derived from an EMBL/GenBank/DDBJ whole genome shotgun (WGS) entry which is preliminary data.</text>
</comment>
<name>A0A5N5UQ37_MYCPH</name>
<proteinExistence type="predicted"/>
<feature type="compositionally biased region" description="Low complexity" evidence="1">
    <location>
        <begin position="131"/>
        <end position="144"/>
    </location>
</feature>
<feature type="chain" id="PRO_5024378969" description="DUF1214 domain-containing protein" evidence="2">
    <location>
        <begin position="38"/>
        <end position="684"/>
    </location>
</feature>
<organism evidence="4 5">
    <name type="scientific">Mycolicibacterium phlei DSM 43239 = CCUG 21000</name>
    <dbReference type="NCBI Taxonomy" id="1226750"/>
    <lineage>
        <taxon>Bacteria</taxon>
        <taxon>Bacillati</taxon>
        <taxon>Actinomycetota</taxon>
        <taxon>Actinomycetes</taxon>
        <taxon>Mycobacteriales</taxon>
        <taxon>Mycobacteriaceae</taxon>
        <taxon>Mycolicibacterium</taxon>
    </lineage>
</organism>
<keyword evidence="2" id="KW-0732">Signal</keyword>
<reference evidence="4 5" key="1">
    <citation type="submission" date="2012-10" db="EMBL/GenBank/DDBJ databases">
        <title>The draft sequence of the Mycobacterium pheli genome.</title>
        <authorList>
            <person name="Pettersson B.M.F."/>
            <person name="Das S."/>
            <person name="Dasgupta S."/>
            <person name="Bhattacharya A."/>
            <person name="Kirsebom L.A."/>
        </authorList>
    </citation>
    <scope>NUCLEOTIDE SEQUENCE [LARGE SCALE GENOMIC DNA]</scope>
    <source>
        <strain evidence="4 5">CCUG 21000</strain>
    </source>
</reference>
<evidence type="ECO:0000256" key="2">
    <source>
        <dbReference type="SAM" id="SignalP"/>
    </source>
</evidence>
<accession>A0A5N5UQ37</accession>
<dbReference type="Proteomes" id="UP000325690">
    <property type="component" value="Unassembled WGS sequence"/>
</dbReference>
<protein>
    <recommendedName>
        <fullName evidence="3">DUF1214 domain-containing protein</fullName>
    </recommendedName>
</protein>
<evidence type="ECO:0000313" key="4">
    <source>
        <dbReference type="EMBL" id="KAB7751468.1"/>
    </source>
</evidence>
<dbReference type="InterPro" id="IPR006311">
    <property type="entry name" value="TAT_signal"/>
</dbReference>
<feature type="compositionally biased region" description="Low complexity" evidence="1">
    <location>
        <begin position="43"/>
        <end position="58"/>
    </location>
</feature>
<sequence>MATTPSSYARFIGRVGALAVALGLGAAIASSPGLAFAQDDDSPGTSADGGASDSGTDAGTEKPDPQTAQNDDTADDATNAATNDAEGAGPDDEPGGSSDTGRSPTRLRTKASQVTISAQTNISRKDRSADKAATSDTDTAPDTVTDTDTEAGTDPAPSAAEPAVERRAAPPVAAAVATGVRTVVTTTLSALGVNVGGITNTAPIAPPQEPPTAWAALGFVRREIGVQAQTSPLATPEQLAAEKTATRTVQTLPVLLMKMVLRHQFLTEAKRLYPDGIDAENRAALNRAVDEYAMAAAFQQQLLDSMNPKVVTQVAPPHLWFGQAVGGSRILYDNPDTVYRFMGVNGASEYVITGRFHNLDENGRPADVTFSVLEGLSGKTSSILTADDIDVDENGYFTITVSREPANGRRNHLQLTAGSTIIAARDTLGDWNSEVPMSLSIERVGGPPNSLFAQIGGFAFLGQFVSDNPLLTTLVSLVPPLPHMPPLLRGVFTAVILVVRGASEQAKYMALATHDPDTGSRRPVNEIGQPSSNAEFLANQLQSNGHFQLADDEVLVLTIDPGDAGYFVVPIYNIWTITGDYVSEPASLNIEQAKRNADGTYTLVISPTDPGAANWVATGGLNQGAVAIRFQKLDPEGVRPRIVEQQVMTHDQLRDYLPADDFVTPEQRAAQLEARREGFDSRWT</sequence>
<dbReference type="AlphaFoldDB" id="A0A5N5UQ37"/>
<feature type="domain" description="DUF1214" evidence="3">
    <location>
        <begin position="590"/>
        <end position="629"/>
    </location>
</feature>
<gene>
    <name evidence="4" type="ORF">MPHL21000_25050</name>
</gene>
<feature type="compositionally biased region" description="Low complexity" evidence="1">
    <location>
        <begin position="66"/>
        <end position="85"/>
    </location>
</feature>